<evidence type="ECO:0000256" key="1">
    <source>
        <dbReference type="ARBA" id="ARBA00004651"/>
    </source>
</evidence>
<feature type="transmembrane region" description="Helical" evidence="8">
    <location>
        <begin position="282"/>
        <end position="302"/>
    </location>
</feature>
<evidence type="ECO:0000313" key="10">
    <source>
        <dbReference type="EMBL" id="MFB5683284.1"/>
    </source>
</evidence>
<evidence type="ECO:0000259" key="9">
    <source>
        <dbReference type="Pfam" id="PF01757"/>
    </source>
</evidence>
<dbReference type="Proteomes" id="UP001580407">
    <property type="component" value="Unassembled WGS sequence"/>
</dbReference>
<evidence type="ECO:0000256" key="4">
    <source>
        <dbReference type="ARBA" id="ARBA00022692"/>
    </source>
</evidence>
<dbReference type="PANTHER" id="PTHR40074:SF2">
    <property type="entry name" value="O-ACETYLTRANSFERASE WECH"/>
    <property type="match status" value="1"/>
</dbReference>
<feature type="transmembrane region" description="Helical" evidence="8">
    <location>
        <begin position="314"/>
        <end position="333"/>
    </location>
</feature>
<feature type="region of interest" description="Disordered" evidence="7">
    <location>
        <begin position="350"/>
        <end position="373"/>
    </location>
</feature>
<feature type="transmembrane region" description="Helical" evidence="8">
    <location>
        <begin position="114"/>
        <end position="137"/>
    </location>
</feature>
<proteinExistence type="inferred from homology"/>
<dbReference type="PANTHER" id="PTHR40074">
    <property type="entry name" value="O-ACETYLTRANSFERASE WECH"/>
    <property type="match status" value="1"/>
</dbReference>
<keyword evidence="10" id="KW-0012">Acyltransferase</keyword>
<reference evidence="10 11" key="1">
    <citation type="submission" date="2024-09" db="EMBL/GenBank/DDBJ databases">
        <authorList>
            <person name="Ruan L."/>
        </authorList>
    </citation>
    <scope>NUCLEOTIDE SEQUENCE [LARGE SCALE GENOMIC DNA]</scope>
    <source>
        <strain evidence="10 11">D33</strain>
    </source>
</reference>
<keyword evidence="5 8" id="KW-1133">Transmembrane helix</keyword>
<keyword evidence="10" id="KW-0808">Transferase</keyword>
<keyword evidence="6 8" id="KW-0472">Membrane</keyword>
<accession>A0ABV5BD45</accession>
<dbReference type="EMBL" id="JBHILM010000025">
    <property type="protein sequence ID" value="MFB5683284.1"/>
    <property type="molecule type" value="Genomic_DNA"/>
</dbReference>
<dbReference type="GO" id="GO:0016746">
    <property type="term" value="F:acyltransferase activity"/>
    <property type="evidence" value="ECO:0007669"/>
    <property type="project" value="UniProtKB-KW"/>
</dbReference>
<evidence type="ECO:0000256" key="7">
    <source>
        <dbReference type="SAM" id="MobiDB-lite"/>
    </source>
</evidence>
<feature type="domain" description="Acyltransferase 3" evidence="9">
    <location>
        <begin position="11"/>
        <end position="333"/>
    </location>
</feature>
<dbReference type="Pfam" id="PF01757">
    <property type="entry name" value="Acyl_transf_3"/>
    <property type="match status" value="1"/>
</dbReference>
<comment type="similarity">
    <text evidence="2">Belongs to the acyltransferase 3 family.</text>
</comment>
<organism evidence="10 11">
    <name type="scientific">Paenibacillus terreus</name>
    <dbReference type="NCBI Taxonomy" id="1387834"/>
    <lineage>
        <taxon>Bacteria</taxon>
        <taxon>Bacillati</taxon>
        <taxon>Bacillota</taxon>
        <taxon>Bacilli</taxon>
        <taxon>Bacillales</taxon>
        <taxon>Paenibacillaceae</taxon>
        <taxon>Paenibacillus</taxon>
    </lineage>
</organism>
<evidence type="ECO:0000256" key="5">
    <source>
        <dbReference type="ARBA" id="ARBA00022989"/>
    </source>
</evidence>
<protein>
    <submittedName>
        <fullName evidence="10">Acyltransferase family protein</fullName>
    </submittedName>
</protein>
<feature type="transmembrane region" description="Helical" evidence="8">
    <location>
        <begin position="257"/>
        <end position="275"/>
    </location>
</feature>
<sequence>MQKQLVGEIFWLRAVACLSVVVIHTFNFGYDFFPGERSSLTDLIRMAFLFSTPTFVFISEFLNAKSYSSSVPDGFLKKRVRILLPPYIILGFVYPLADHTYLEGVHSYAGAMGAYIFAVAKNLIFADYVAYFILIIIQFHILHILLSKFLLRMSPAVVLTVSFIINAGYLMFFNLVEPSSALPLHGYIWGKGYWIPFPGWIFYFALGYYCGKNYDALKMKVEKYRILVLLAPILFYSLSAVLQQSLLLEGTSKRFDMLLYTTSMIFLIICLSSRVKTVPRIIYLISNYSFSIFLLHLLFFYTLKPLPHMSMLGYQIYIFIIGVAGAILVSFLMNKLPFGKFIVGNVQNRANSTRRSGPSILVANNGKEISQPK</sequence>
<feature type="transmembrane region" description="Helical" evidence="8">
    <location>
        <begin position="82"/>
        <end position="102"/>
    </location>
</feature>
<evidence type="ECO:0000256" key="3">
    <source>
        <dbReference type="ARBA" id="ARBA00022475"/>
    </source>
</evidence>
<keyword evidence="4 8" id="KW-0812">Transmembrane</keyword>
<feature type="transmembrane region" description="Helical" evidence="8">
    <location>
        <begin position="42"/>
        <end position="62"/>
    </location>
</feature>
<evidence type="ECO:0000256" key="6">
    <source>
        <dbReference type="ARBA" id="ARBA00023136"/>
    </source>
</evidence>
<comment type="subcellular location">
    <subcellularLocation>
        <location evidence="1">Cell membrane</location>
        <topology evidence="1">Multi-pass membrane protein</topology>
    </subcellularLocation>
</comment>
<feature type="transmembrane region" description="Helical" evidence="8">
    <location>
        <begin position="193"/>
        <end position="211"/>
    </location>
</feature>
<name>A0ABV5BD45_9BACL</name>
<feature type="transmembrane region" description="Helical" evidence="8">
    <location>
        <begin position="149"/>
        <end position="173"/>
    </location>
</feature>
<gene>
    <name evidence="10" type="ORF">ACE3NQ_20400</name>
</gene>
<evidence type="ECO:0000256" key="2">
    <source>
        <dbReference type="ARBA" id="ARBA00007400"/>
    </source>
</evidence>
<evidence type="ECO:0000256" key="8">
    <source>
        <dbReference type="SAM" id="Phobius"/>
    </source>
</evidence>
<dbReference type="RefSeq" id="WP_375527021.1">
    <property type="nucleotide sequence ID" value="NZ_JBHILM010000025.1"/>
</dbReference>
<feature type="transmembrane region" description="Helical" evidence="8">
    <location>
        <begin position="12"/>
        <end position="30"/>
    </location>
</feature>
<comment type="caution">
    <text evidence="10">The sequence shown here is derived from an EMBL/GenBank/DDBJ whole genome shotgun (WGS) entry which is preliminary data.</text>
</comment>
<dbReference type="InterPro" id="IPR002656">
    <property type="entry name" value="Acyl_transf_3_dom"/>
</dbReference>
<keyword evidence="3" id="KW-1003">Cell membrane</keyword>
<keyword evidence="11" id="KW-1185">Reference proteome</keyword>
<evidence type="ECO:0000313" key="11">
    <source>
        <dbReference type="Proteomes" id="UP001580407"/>
    </source>
</evidence>
<feature type="transmembrane region" description="Helical" evidence="8">
    <location>
        <begin position="223"/>
        <end position="242"/>
    </location>
</feature>